<proteinExistence type="predicted"/>
<dbReference type="Proteomes" id="UP000251960">
    <property type="component" value="Chromosome 1"/>
</dbReference>
<organism evidence="2">
    <name type="scientific">Zea mays</name>
    <name type="common">Maize</name>
    <dbReference type="NCBI Taxonomy" id="4577"/>
    <lineage>
        <taxon>Eukaryota</taxon>
        <taxon>Viridiplantae</taxon>
        <taxon>Streptophyta</taxon>
        <taxon>Embryophyta</taxon>
        <taxon>Tracheophyta</taxon>
        <taxon>Spermatophyta</taxon>
        <taxon>Magnoliopsida</taxon>
        <taxon>Liliopsida</taxon>
        <taxon>Poales</taxon>
        <taxon>Poaceae</taxon>
        <taxon>PACMAD clade</taxon>
        <taxon>Panicoideae</taxon>
        <taxon>Andropogonodae</taxon>
        <taxon>Andropogoneae</taxon>
        <taxon>Tripsacinae</taxon>
        <taxon>Zea</taxon>
    </lineage>
</organism>
<dbReference type="AlphaFoldDB" id="A0A317YBD4"/>
<evidence type="ECO:0000313" key="2">
    <source>
        <dbReference type="EMBL" id="PWZ55042.1"/>
    </source>
</evidence>
<accession>A0A317YBD4</accession>
<feature type="non-terminal residue" evidence="2">
    <location>
        <position position="1"/>
    </location>
</feature>
<gene>
    <name evidence="2" type="ORF">Zm00014a_043906</name>
</gene>
<dbReference type="EMBL" id="NCVQ01000001">
    <property type="protein sequence ID" value="PWZ55042.1"/>
    <property type="molecule type" value="Genomic_DNA"/>
</dbReference>
<reference evidence="2" key="1">
    <citation type="journal article" date="2018" name="Nat. Genet.">
        <title>Extensive intraspecific gene order and gene structural variations between Mo17 and other maize genomes.</title>
        <authorList>
            <person name="Sun S."/>
            <person name="Zhou Y."/>
            <person name="Chen J."/>
            <person name="Shi J."/>
            <person name="Zhao H."/>
            <person name="Zhao H."/>
            <person name="Song W."/>
            <person name="Zhang M."/>
            <person name="Cui Y."/>
            <person name="Dong X."/>
            <person name="Liu H."/>
            <person name="Ma X."/>
            <person name="Jiao Y."/>
            <person name="Wang B."/>
            <person name="Wei X."/>
            <person name="Stein J.C."/>
            <person name="Glaubitz J.C."/>
            <person name="Lu F."/>
            <person name="Yu G."/>
            <person name="Liang C."/>
            <person name="Fengler K."/>
            <person name="Li B."/>
            <person name="Rafalski A."/>
            <person name="Schnable P.S."/>
            <person name="Ware D.H."/>
            <person name="Buckler E.S."/>
            <person name="Lai J."/>
        </authorList>
    </citation>
    <scope>NUCLEOTIDE SEQUENCE [LARGE SCALE GENOMIC DNA]</scope>
    <source>
        <tissue evidence="2">Seedling</tissue>
    </source>
</reference>
<comment type="caution">
    <text evidence="2">The sequence shown here is derived from an EMBL/GenBank/DDBJ whole genome shotgun (WGS) entry which is preliminary data.</text>
</comment>
<feature type="region of interest" description="Disordered" evidence="1">
    <location>
        <begin position="18"/>
        <end position="38"/>
    </location>
</feature>
<sequence>FTHATSLRGYARCPGVVASSDPSPGLPRALRRRGAPTRYARSSSSLHSCCAKTGHPNRNLNCLGLGMCIRI</sequence>
<protein>
    <submittedName>
        <fullName evidence="2">Uncharacterized protein</fullName>
    </submittedName>
</protein>
<evidence type="ECO:0000256" key="1">
    <source>
        <dbReference type="SAM" id="MobiDB-lite"/>
    </source>
</evidence>
<name>A0A317YBD4_MAIZE</name>